<evidence type="ECO:0000313" key="1">
    <source>
        <dbReference type="EMBL" id="MFC7178556.1"/>
    </source>
</evidence>
<dbReference type="EMBL" id="JBHTAJ010000004">
    <property type="protein sequence ID" value="MFC7178556.1"/>
    <property type="molecule type" value="Genomic_DNA"/>
</dbReference>
<proteinExistence type="predicted"/>
<name>A0ABW2FRN5_9ACTN</name>
<evidence type="ECO:0000313" key="2">
    <source>
        <dbReference type="Proteomes" id="UP001596435"/>
    </source>
</evidence>
<protein>
    <submittedName>
        <fullName evidence="1">Helix-turn-helix domain-containing protein</fullName>
    </submittedName>
</protein>
<gene>
    <name evidence="1" type="ORF">ACFQMG_03140</name>
</gene>
<dbReference type="Proteomes" id="UP001596435">
    <property type="component" value="Unassembled WGS sequence"/>
</dbReference>
<accession>A0ABW2FRN5</accession>
<keyword evidence="2" id="KW-1185">Reference proteome</keyword>
<dbReference type="RefSeq" id="WP_380230382.1">
    <property type="nucleotide sequence ID" value="NZ_JBHSVH010000002.1"/>
</dbReference>
<dbReference type="InterPro" id="IPR001387">
    <property type="entry name" value="Cro/C1-type_HTH"/>
</dbReference>
<reference evidence="2" key="1">
    <citation type="journal article" date="2019" name="Int. J. Syst. Evol. Microbiol.">
        <title>The Global Catalogue of Microorganisms (GCM) 10K type strain sequencing project: providing services to taxonomists for standard genome sequencing and annotation.</title>
        <authorList>
            <consortium name="The Broad Institute Genomics Platform"/>
            <consortium name="The Broad Institute Genome Sequencing Center for Infectious Disease"/>
            <person name="Wu L."/>
            <person name="Ma J."/>
        </authorList>
    </citation>
    <scope>NUCLEOTIDE SEQUENCE [LARGE SCALE GENOMIC DNA]</scope>
    <source>
        <strain evidence="2">CGMCC 1.12859</strain>
    </source>
</reference>
<comment type="caution">
    <text evidence="1">The sequence shown here is derived from an EMBL/GenBank/DDBJ whole genome shotgun (WGS) entry which is preliminary data.</text>
</comment>
<dbReference type="CDD" id="cd00093">
    <property type="entry name" value="HTH_XRE"/>
    <property type="match status" value="1"/>
</dbReference>
<sequence>MARKPRPVDPAAGPIPAFAHDLRKVREEAGEPTYRALATLAGFSATTLSDAAGGVRFPSLEVTLAYVGACGGDVGAWERRWQDLDRELAGERAASASAAPAAPTPLAAAPGGGAAAPVPATVRGALATVATVAPPAPPSPAVPELISPVDTVTSGRPPRPFAALPTWARWSAAATVLALAAAFGLLTLHPTGGPSCPRAEPAGAFSGTTYLVNTLVRAGANRGAAVVAQAPSGCSLQFTGYCLGDVITDTTSGTADIRWFKMRGGGVVSSGVVHGNPPSGMKPSDCPDSVPAPASIALAVVRPPGITDSLELRASGKQLPIVGFAAYYAVPDGSGKAASWQQLGFNSRAGTAFATSWGVGPLRQGAAPGATVTVVAVACLGGGTPTPVLDARRVPLGTAGAAPAAVGTAGPALSDLRTADLTAADRVKAEQAACKYPEIG</sequence>
<organism evidence="1 2">
    <name type="scientific">Kitasatospora paranensis</name>
    <dbReference type="NCBI Taxonomy" id="258053"/>
    <lineage>
        <taxon>Bacteria</taxon>
        <taxon>Bacillati</taxon>
        <taxon>Actinomycetota</taxon>
        <taxon>Actinomycetes</taxon>
        <taxon>Kitasatosporales</taxon>
        <taxon>Streptomycetaceae</taxon>
        <taxon>Kitasatospora</taxon>
    </lineage>
</organism>